<dbReference type="PANTHER" id="PTHR43329">
    <property type="entry name" value="EPOXIDE HYDROLASE"/>
    <property type="match status" value="1"/>
</dbReference>
<dbReference type="PRINTS" id="PR00412">
    <property type="entry name" value="EPOXHYDRLASE"/>
</dbReference>
<dbReference type="InParanoid" id="W2RR85"/>
<dbReference type="Gene3D" id="3.40.50.1820">
    <property type="entry name" value="alpha/beta hydrolase"/>
    <property type="match status" value="1"/>
</dbReference>
<protein>
    <recommendedName>
        <fullName evidence="3">AB hydrolase-1 domain-containing protein</fullName>
    </recommendedName>
</protein>
<sequence length="332" mass="36753">MAELDVSKLAQKTLDVTGGLTYTYYTSPAQGSKPTLILFHGWPDTARLWAGFINNYLLPNGYGVIALDCLGYGGTSKPLDLKAYAYSNMTAHAVAIMDAEKVNKVVSVGHDWGSVLCQRLYNYYPERVSGVIMINVTYFPPGGQFDLDAVNKATKEAFGHGVFEYWHFFTADDGAKISNENLESVYTVAHGKPETWLDNWTTPGGMRKYVSEGRTQPVLPYATGAHKADFMDRFRKDGLDAPSCWYKASTFGIQSQDEQQIREDAKQVNVPTLYWGGEQDYVCLPAGLQASVDAGFLPHVKAVTRQGGHWALLAGPEQFGQDLLSWLQETYA</sequence>
<evidence type="ECO:0000256" key="2">
    <source>
        <dbReference type="ARBA" id="ARBA00038334"/>
    </source>
</evidence>
<keyword evidence="1" id="KW-0378">Hydrolase</keyword>
<dbReference type="Proteomes" id="UP000030752">
    <property type="component" value="Unassembled WGS sequence"/>
</dbReference>
<dbReference type="RefSeq" id="XP_008718833.1">
    <property type="nucleotide sequence ID" value="XM_008720611.1"/>
</dbReference>
<evidence type="ECO:0000259" key="3">
    <source>
        <dbReference type="Pfam" id="PF00561"/>
    </source>
</evidence>
<dbReference type="InterPro" id="IPR000073">
    <property type="entry name" value="AB_hydrolase_1"/>
</dbReference>
<dbReference type="VEuPathDB" id="FungiDB:HMPREF1541_06275"/>
<dbReference type="GO" id="GO:0016787">
    <property type="term" value="F:hydrolase activity"/>
    <property type="evidence" value="ECO:0007669"/>
    <property type="project" value="UniProtKB-KW"/>
</dbReference>
<dbReference type="InterPro" id="IPR000639">
    <property type="entry name" value="Epox_hydrolase-like"/>
</dbReference>
<keyword evidence="5" id="KW-1185">Reference proteome</keyword>
<dbReference type="STRING" id="1220924.W2RR85"/>
<organism evidence="4 5">
    <name type="scientific">Cyphellophora europaea (strain CBS 101466)</name>
    <name type="common">Phialophora europaea</name>
    <dbReference type="NCBI Taxonomy" id="1220924"/>
    <lineage>
        <taxon>Eukaryota</taxon>
        <taxon>Fungi</taxon>
        <taxon>Dikarya</taxon>
        <taxon>Ascomycota</taxon>
        <taxon>Pezizomycotina</taxon>
        <taxon>Eurotiomycetes</taxon>
        <taxon>Chaetothyriomycetidae</taxon>
        <taxon>Chaetothyriales</taxon>
        <taxon>Cyphellophoraceae</taxon>
        <taxon>Cyphellophora</taxon>
    </lineage>
</organism>
<gene>
    <name evidence="4" type="ORF">HMPREF1541_06275</name>
</gene>
<dbReference type="SUPFAM" id="SSF53474">
    <property type="entry name" value="alpha/beta-Hydrolases"/>
    <property type="match status" value="1"/>
</dbReference>
<dbReference type="HOGENOM" id="CLU_020336_7_0_1"/>
<accession>W2RR85</accession>
<proteinExistence type="inferred from homology"/>
<dbReference type="OrthoDB" id="284184at2759"/>
<dbReference type="Pfam" id="PF00561">
    <property type="entry name" value="Abhydrolase_1"/>
    <property type="match status" value="1"/>
</dbReference>
<dbReference type="EMBL" id="KB822722">
    <property type="protein sequence ID" value="ETN38244.1"/>
    <property type="molecule type" value="Genomic_DNA"/>
</dbReference>
<evidence type="ECO:0000313" key="5">
    <source>
        <dbReference type="Proteomes" id="UP000030752"/>
    </source>
</evidence>
<evidence type="ECO:0000256" key="1">
    <source>
        <dbReference type="ARBA" id="ARBA00022801"/>
    </source>
</evidence>
<reference evidence="4 5" key="1">
    <citation type="submission" date="2013-03" db="EMBL/GenBank/DDBJ databases">
        <title>The Genome Sequence of Phialophora europaea CBS 101466.</title>
        <authorList>
            <consortium name="The Broad Institute Genomics Platform"/>
            <person name="Cuomo C."/>
            <person name="de Hoog S."/>
            <person name="Gorbushina A."/>
            <person name="Walker B."/>
            <person name="Young S.K."/>
            <person name="Zeng Q."/>
            <person name="Gargeya S."/>
            <person name="Fitzgerald M."/>
            <person name="Haas B."/>
            <person name="Abouelleil A."/>
            <person name="Allen A.W."/>
            <person name="Alvarado L."/>
            <person name="Arachchi H.M."/>
            <person name="Berlin A.M."/>
            <person name="Chapman S.B."/>
            <person name="Gainer-Dewar J."/>
            <person name="Goldberg J."/>
            <person name="Griggs A."/>
            <person name="Gujja S."/>
            <person name="Hansen M."/>
            <person name="Howarth C."/>
            <person name="Imamovic A."/>
            <person name="Ireland A."/>
            <person name="Larimer J."/>
            <person name="McCowan C."/>
            <person name="Murphy C."/>
            <person name="Pearson M."/>
            <person name="Poon T.W."/>
            <person name="Priest M."/>
            <person name="Roberts A."/>
            <person name="Saif S."/>
            <person name="Shea T."/>
            <person name="Sisk P."/>
            <person name="Sykes S."/>
            <person name="Wortman J."/>
            <person name="Nusbaum C."/>
            <person name="Birren B."/>
        </authorList>
    </citation>
    <scope>NUCLEOTIDE SEQUENCE [LARGE SCALE GENOMIC DNA]</scope>
    <source>
        <strain evidence="4 5">CBS 101466</strain>
    </source>
</reference>
<dbReference type="eggNOG" id="KOG4178">
    <property type="taxonomic scope" value="Eukaryota"/>
</dbReference>
<name>W2RR85_CYPE1</name>
<feature type="domain" description="AB hydrolase-1" evidence="3">
    <location>
        <begin position="34"/>
        <end position="315"/>
    </location>
</feature>
<comment type="similarity">
    <text evidence="2">Belongs to the AB hydrolase superfamily. Epoxide hydrolase family.</text>
</comment>
<dbReference type="InterPro" id="IPR029058">
    <property type="entry name" value="AB_hydrolase_fold"/>
</dbReference>
<evidence type="ECO:0000313" key="4">
    <source>
        <dbReference type="EMBL" id="ETN38244.1"/>
    </source>
</evidence>
<dbReference type="GeneID" id="19973614"/>
<dbReference type="AlphaFoldDB" id="W2RR85"/>